<evidence type="ECO:0000259" key="11">
    <source>
        <dbReference type="PROSITE" id="PS50893"/>
    </source>
</evidence>
<dbReference type="PANTHER" id="PTHR43394">
    <property type="entry name" value="ATP-DEPENDENT PERMEASE MDL1, MITOCHONDRIAL"/>
    <property type="match status" value="1"/>
</dbReference>
<feature type="domain" description="ABC transporter" evidence="11">
    <location>
        <begin position="355"/>
        <end position="590"/>
    </location>
</feature>
<evidence type="ECO:0000256" key="1">
    <source>
        <dbReference type="ARBA" id="ARBA00004651"/>
    </source>
</evidence>
<dbReference type="InterPro" id="IPR003439">
    <property type="entry name" value="ABC_transporter-like_ATP-bd"/>
</dbReference>
<dbReference type="PROSITE" id="PS00211">
    <property type="entry name" value="ABC_TRANSPORTER_1"/>
    <property type="match status" value="1"/>
</dbReference>
<dbReference type="RefSeq" id="WP_273615126.1">
    <property type="nucleotide sequence ID" value="NZ_CP117416.1"/>
</dbReference>
<protein>
    <submittedName>
        <fullName evidence="13">ABC transporter ATP-binding protein</fullName>
    </submittedName>
</protein>
<feature type="transmembrane region" description="Helical" evidence="10">
    <location>
        <begin position="70"/>
        <end position="91"/>
    </location>
</feature>
<keyword evidence="4 10" id="KW-0812">Transmembrane</keyword>
<feature type="transmembrane region" description="Helical" evidence="10">
    <location>
        <begin position="21"/>
        <end position="50"/>
    </location>
</feature>
<sequence>MNAISAYMRQLHDFAGKRLYIYVFLMLMISCLDGLSIYLLVPLLSLVGLFGTQGSMPMAWLFEPLQRIPASMTLFVVLGMYSVLMIVQGLIQRKQAVMGTEIQQGFVNNLRIRTYRSILRANWTFFLRKRKSDLSHVLTSELARVSQGTNLVMQLSTSFIFMVIQIAFAMVLSVQMTLLVIVGGVLLTLYSRKFVRRAKQMGDRTTFLSQEYFSGMQEHLSGIKDIKSNMLEASHFEWFRSMCGKLEKNAIQLVRLNSGTQFIYKIISVVFIIMFVVLSAQVFKLQPERSILIILIFARLWPRFGGIQSSLEYIGALVPAFHAVTALQEECDQAEESYKAVAPGQVKTVHMTKGLSCENVSFRYLEDQGNALNNINLFIPIGKMTAIVGRSGAGKSTLIDLLMGLMEPQEGKVTVDGETLTGERLQTWRNSIGYVSQEPFLFHSSIRENLLLVDPRAKEEQLWEALSFAACEDFVRKLPEGLDTVIGDRGVRLSGGERQRIVLARAILRQPEVLILDEATSSLDSENEAKIQAAIEKLKGKMTLIVIAHRLSTIRDADQVVVLDQGQIVQQGEFGALSRETKGTFHQLLTKQTALQNA</sequence>
<dbReference type="InterPro" id="IPR003593">
    <property type="entry name" value="AAA+_ATPase"/>
</dbReference>
<gene>
    <name evidence="13" type="ORF">PQ456_04865</name>
</gene>
<evidence type="ECO:0000256" key="5">
    <source>
        <dbReference type="ARBA" id="ARBA00022741"/>
    </source>
</evidence>
<dbReference type="GO" id="GO:0016887">
    <property type="term" value="F:ATP hydrolysis activity"/>
    <property type="evidence" value="ECO:0007669"/>
    <property type="project" value="InterPro"/>
</dbReference>
<evidence type="ECO:0000256" key="6">
    <source>
        <dbReference type="ARBA" id="ARBA00022807"/>
    </source>
</evidence>
<dbReference type="EMBL" id="CP117416">
    <property type="protein sequence ID" value="WCT56858.1"/>
    <property type="molecule type" value="Genomic_DNA"/>
</dbReference>
<dbReference type="Pfam" id="PF00664">
    <property type="entry name" value="ABC_membrane"/>
    <property type="match status" value="1"/>
</dbReference>
<dbReference type="FunFam" id="3.40.50.300:FF:000299">
    <property type="entry name" value="ABC transporter ATP-binding protein/permease"/>
    <property type="match status" value="1"/>
</dbReference>
<dbReference type="InterPro" id="IPR011527">
    <property type="entry name" value="ABC1_TM_dom"/>
</dbReference>
<evidence type="ECO:0000256" key="8">
    <source>
        <dbReference type="ARBA" id="ARBA00022989"/>
    </source>
</evidence>
<dbReference type="InterPro" id="IPR036640">
    <property type="entry name" value="ABC1_TM_sf"/>
</dbReference>
<dbReference type="SUPFAM" id="SSF90123">
    <property type="entry name" value="ABC transporter transmembrane region"/>
    <property type="match status" value="1"/>
</dbReference>
<dbReference type="InterPro" id="IPR027417">
    <property type="entry name" value="P-loop_NTPase"/>
</dbReference>
<evidence type="ECO:0000256" key="7">
    <source>
        <dbReference type="ARBA" id="ARBA00022840"/>
    </source>
</evidence>
<dbReference type="GO" id="GO:0008234">
    <property type="term" value="F:cysteine-type peptidase activity"/>
    <property type="evidence" value="ECO:0007669"/>
    <property type="project" value="UniProtKB-KW"/>
</dbReference>
<dbReference type="SMART" id="SM00382">
    <property type="entry name" value="AAA"/>
    <property type="match status" value="1"/>
</dbReference>
<dbReference type="KEGG" id="pka:PQ456_04865"/>
<organism evidence="13 14">
    <name type="scientific">Paenibacillus kyungheensis</name>
    <dbReference type="NCBI Taxonomy" id="1452732"/>
    <lineage>
        <taxon>Bacteria</taxon>
        <taxon>Bacillati</taxon>
        <taxon>Bacillota</taxon>
        <taxon>Bacilli</taxon>
        <taxon>Bacillales</taxon>
        <taxon>Paenibacillaceae</taxon>
        <taxon>Paenibacillus</taxon>
    </lineage>
</organism>
<dbReference type="Gene3D" id="3.40.50.300">
    <property type="entry name" value="P-loop containing nucleotide triphosphate hydrolases"/>
    <property type="match status" value="1"/>
</dbReference>
<accession>A0AAX3M4P2</accession>
<keyword evidence="5" id="KW-0547">Nucleotide-binding</keyword>
<dbReference type="PANTHER" id="PTHR43394:SF1">
    <property type="entry name" value="ATP-BINDING CASSETTE SUB-FAMILY B MEMBER 10, MITOCHONDRIAL"/>
    <property type="match status" value="1"/>
</dbReference>
<dbReference type="SUPFAM" id="SSF52540">
    <property type="entry name" value="P-loop containing nucleoside triphosphate hydrolases"/>
    <property type="match status" value="1"/>
</dbReference>
<dbReference type="GO" id="GO:0005524">
    <property type="term" value="F:ATP binding"/>
    <property type="evidence" value="ECO:0007669"/>
    <property type="project" value="UniProtKB-KW"/>
</dbReference>
<keyword evidence="6" id="KW-0645">Protease</keyword>
<keyword evidence="2" id="KW-0813">Transport</keyword>
<evidence type="ECO:0000256" key="3">
    <source>
        <dbReference type="ARBA" id="ARBA00022475"/>
    </source>
</evidence>
<keyword evidence="9 10" id="KW-0472">Membrane</keyword>
<feature type="transmembrane region" description="Helical" evidence="10">
    <location>
        <begin position="262"/>
        <end position="283"/>
    </location>
</feature>
<reference evidence="13 14" key="1">
    <citation type="submission" date="2023-02" db="EMBL/GenBank/DDBJ databases">
        <title>Genome sequence of Paenibacillus kyungheensis KACC 18744.</title>
        <authorList>
            <person name="Kim S."/>
            <person name="Heo J."/>
            <person name="Kwon S.-W."/>
        </authorList>
    </citation>
    <scope>NUCLEOTIDE SEQUENCE [LARGE SCALE GENOMIC DNA]</scope>
    <source>
        <strain evidence="13 14">KACC 18744</strain>
    </source>
</reference>
<evidence type="ECO:0000313" key="13">
    <source>
        <dbReference type="EMBL" id="WCT56858.1"/>
    </source>
</evidence>
<dbReference type="PROSITE" id="PS50893">
    <property type="entry name" value="ABC_TRANSPORTER_2"/>
    <property type="match status" value="1"/>
</dbReference>
<dbReference type="GO" id="GO:0005886">
    <property type="term" value="C:plasma membrane"/>
    <property type="evidence" value="ECO:0007669"/>
    <property type="project" value="UniProtKB-SubCell"/>
</dbReference>
<keyword evidence="6" id="KW-0788">Thiol protease</keyword>
<evidence type="ECO:0000256" key="4">
    <source>
        <dbReference type="ARBA" id="ARBA00022692"/>
    </source>
</evidence>
<evidence type="ECO:0000256" key="10">
    <source>
        <dbReference type="SAM" id="Phobius"/>
    </source>
</evidence>
<dbReference type="InterPro" id="IPR017871">
    <property type="entry name" value="ABC_transporter-like_CS"/>
</dbReference>
<keyword evidence="7 13" id="KW-0067">ATP-binding</keyword>
<dbReference type="GO" id="GO:0015421">
    <property type="term" value="F:ABC-type oligopeptide transporter activity"/>
    <property type="evidence" value="ECO:0007669"/>
    <property type="project" value="TreeGrafter"/>
</dbReference>
<evidence type="ECO:0000256" key="2">
    <source>
        <dbReference type="ARBA" id="ARBA00022448"/>
    </source>
</evidence>
<name>A0AAX3M4P2_9BACL</name>
<dbReference type="AlphaFoldDB" id="A0AAX3M4P2"/>
<dbReference type="PROSITE" id="PS50929">
    <property type="entry name" value="ABC_TM1F"/>
    <property type="match status" value="1"/>
</dbReference>
<feature type="transmembrane region" description="Helical" evidence="10">
    <location>
        <begin position="174"/>
        <end position="191"/>
    </location>
</feature>
<keyword evidence="8 10" id="KW-1133">Transmembrane helix</keyword>
<keyword evidence="14" id="KW-1185">Reference proteome</keyword>
<dbReference type="Pfam" id="PF00005">
    <property type="entry name" value="ABC_tran"/>
    <property type="match status" value="1"/>
</dbReference>
<keyword evidence="6" id="KW-0378">Hydrolase</keyword>
<dbReference type="InterPro" id="IPR039421">
    <property type="entry name" value="Type_1_exporter"/>
</dbReference>
<evidence type="ECO:0000256" key="9">
    <source>
        <dbReference type="ARBA" id="ARBA00023136"/>
    </source>
</evidence>
<keyword evidence="3" id="KW-1003">Cell membrane</keyword>
<comment type="subcellular location">
    <subcellularLocation>
        <location evidence="1">Cell membrane</location>
        <topology evidence="1">Multi-pass membrane protein</topology>
    </subcellularLocation>
</comment>
<proteinExistence type="predicted"/>
<dbReference type="Gene3D" id="1.20.1560.10">
    <property type="entry name" value="ABC transporter type 1, transmembrane domain"/>
    <property type="match status" value="1"/>
</dbReference>
<feature type="domain" description="ABC transmembrane type-1" evidence="12">
    <location>
        <begin position="21"/>
        <end position="284"/>
    </location>
</feature>
<feature type="transmembrane region" description="Helical" evidence="10">
    <location>
        <begin position="151"/>
        <end position="168"/>
    </location>
</feature>
<evidence type="ECO:0000259" key="12">
    <source>
        <dbReference type="PROSITE" id="PS50929"/>
    </source>
</evidence>
<dbReference type="Proteomes" id="UP001220509">
    <property type="component" value="Chromosome"/>
</dbReference>
<evidence type="ECO:0000313" key="14">
    <source>
        <dbReference type="Proteomes" id="UP001220509"/>
    </source>
</evidence>